<dbReference type="PANTHER" id="PTHR31793">
    <property type="entry name" value="4-HYDROXYBENZOYL-COA THIOESTERASE FAMILY MEMBER"/>
    <property type="match status" value="1"/>
</dbReference>
<dbReference type="Pfam" id="PF13279">
    <property type="entry name" value="4HBT_2"/>
    <property type="match status" value="2"/>
</dbReference>
<dbReference type="InterPro" id="IPR029069">
    <property type="entry name" value="HotDog_dom_sf"/>
</dbReference>
<dbReference type="Gene3D" id="3.10.129.10">
    <property type="entry name" value="Hotdog Thioesterase"/>
    <property type="match status" value="2"/>
</dbReference>
<keyword evidence="2" id="KW-0378">Hydrolase</keyword>
<dbReference type="GO" id="GO:0047617">
    <property type="term" value="F:fatty acyl-CoA hydrolase activity"/>
    <property type="evidence" value="ECO:0007669"/>
    <property type="project" value="TreeGrafter"/>
</dbReference>
<reference evidence="3" key="1">
    <citation type="submission" date="2020-10" db="EMBL/GenBank/DDBJ databases">
        <authorList>
            <person name="Gilroy R."/>
        </authorList>
    </citation>
    <scope>NUCLEOTIDE SEQUENCE</scope>
    <source>
        <strain evidence="3">ChiGjej1B1-24693</strain>
    </source>
</reference>
<dbReference type="InterPro" id="IPR050563">
    <property type="entry name" value="4-hydroxybenzoyl-CoA_TE"/>
</dbReference>
<dbReference type="PANTHER" id="PTHR31793:SF27">
    <property type="entry name" value="NOVEL THIOESTERASE SUPERFAMILY DOMAIN AND SAPOSIN A-TYPE DOMAIN CONTAINING PROTEIN (0610012H03RIK)"/>
    <property type="match status" value="1"/>
</dbReference>
<dbReference type="CDD" id="cd00586">
    <property type="entry name" value="4HBT"/>
    <property type="match status" value="2"/>
</dbReference>
<dbReference type="AlphaFoldDB" id="A0A9D1H0K9"/>
<evidence type="ECO:0000313" key="3">
    <source>
        <dbReference type="EMBL" id="HIT76986.1"/>
    </source>
</evidence>
<organism evidence="3 4">
    <name type="scientific">Candidatus Avipropionibacterium avicola</name>
    <dbReference type="NCBI Taxonomy" id="2840701"/>
    <lineage>
        <taxon>Bacteria</taxon>
        <taxon>Bacillati</taxon>
        <taxon>Actinomycetota</taxon>
        <taxon>Actinomycetes</taxon>
        <taxon>Propionibacteriales</taxon>
        <taxon>Propionibacteriaceae</taxon>
        <taxon>Propionibacteriaceae incertae sedis</taxon>
        <taxon>Candidatus Avipropionibacterium</taxon>
    </lineage>
</organism>
<dbReference type="Proteomes" id="UP000886842">
    <property type="component" value="Unassembled WGS sequence"/>
</dbReference>
<dbReference type="EMBL" id="DVLP01000448">
    <property type="protein sequence ID" value="HIT76986.1"/>
    <property type="molecule type" value="Genomic_DNA"/>
</dbReference>
<accession>A0A9D1H0K9</accession>
<evidence type="ECO:0000256" key="2">
    <source>
        <dbReference type="ARBA" id="ARBA00022801"/>
    </source>
</evidence>
<comment type="similarity">
    <text evidence="1">Belongs to the 4-hydroxybenzoyl-CoA thioesterase family.</text>
</comment>
<gene>
    <name evidence="3" type="ORF">IAA98_15520</name>
</gene>
<evidence type="ECO:0000256" key="1">
    <source>
        <dbReference type="ARBA" id="ARBA00005953"/>
    </source>
</evidence>
<comment type="caution">
    <text evidence="3">The sequence shown here is derived from an EMBL/GenBank/DDBJ whole genome shotgun (WGS) entry which is preliminary data.</text>
</comment>
<evidence type="ECO:0000313" key="4">
    <source>
        <dbReference type="Proteomes" id="UP000886842"/>
    </source>
</evidence>
<proteinExistence type="inferred from homology"/>
<dbReference type="SUPFAM" id="SSF54637">
    <property type="entry name" value="Thioesterase/thiol ester dehydrase-isomerase"/>
    <property type="match status" value="2"/>
</dbReference>
<reference evidence="3" key="2">
    <citation type="journal article" date="2021" name="PeerJ">
        <title>Extensive microbial diversity within the chicken gut microbiome revealed by metagenomics and culture.</title>
        <authorList>
            <person name="Gilroy R."/>
            <person name="Ravi A."/>
            <person name="Getino M."/>
            <person name="Pursley I."/>
            <person name="Horton D.L."/>
            <person name="Alikhan N.F."/>
            <person name="Baker D."/>
            <person name="Gharbi K."/>
            <person name="Hall N."/>
            <person name="Watson M."/>
            <person name="Adriaenssens E.M."/>
            <person name="Foster-Nyarko E."/>
            <person name="Jarju S."/>
            <person name="Secka A."/>
            <person name="Antonio M."/>
            <person name="Oren A."/>
            <person name="Chaudhuri R.R."/>
            <person name="La Ragione R."/>
            <person name="Hildebrand F."/>
            <person name="Pallen M.J."/>
        </authorList>
    </citation>
    <scope>NUCLEOTIDE SEQUENCE</scope>
    <source>
        <strain evidence="3">ChiGjej1B1-24693</strain>
    </source>
</reference>
<sequence length="273" mass="30810">MSLHVYHCPLRWGDMDAQGHVNNVAWVDHLQEARIDYLLSGPLAPMLDDGVVVVSHQIEYLAPTVADDEPLRIELWVDQVGAARFSIGYHLSHHDRAVGRARTVVTGYDLDTGRIRRLTEAERHHLVADLDPHEPLRTLARGELVDPAEVELVVRWSDLDAYGHVNNVEFFEYVQQARIAFLSKDFSSEDGMWVVVRQDMDYRRPMPYRREPYAVRIGVVAQGRTSVTVAAEIADPQQGTVFARADTVLVCTDREGRPRPVSQATVNQGPVSR</sequence>
<name>A0A9D1H0K9_9ACTN</name>
<protein>
    <submittedName>
        <fullName evidence="3">Thioesterase family protein</fullName>
    </submittedName>
</protein>